<dbReference type="Proteomes" id="UP001159427">
    <property type="component" value="Unassembled WGS sequence"/>
</dbReference>
<sequence length="69" mass="7693">AKTNEQNNRYDSFETRHFDEGKPCGEPPSCATADLSKSTRLVTATVLNSHRNQIVHFESLLEIEMVAGT</sequence>
<feature type="compositionally biased region" description="Polar residues" evidence="1">
    <location>
        <begin position="1"/>
        <end position="10"/>
    </location>
</feature>
<gene>
    <name evidence="2" type="ORF">PEVE_00022233</name>
</gene>
<comment type="caution">
    <text evidence="2">The sequence shown here is derived from an EMBL/GenBank/DDBJ whole genome shotgun (WGS) entry which is preliminary data.</text>
</comment>
<dbReference type="EMBL" id="CALNXI010002975">
    <property type="protein sequence ID" value="CAH3191670.1"/>
    <property type="molecule type" value="Genomic_DNA"/>
</dbReference>
<feature type="compositionally biased region" description="Basic and acidic residues" evidence="1">
    <location>
        <begin position="11"/>
        <end position="23"/>
    </location>
</feature>
<feature type="region of interest" description="Disordered" evidence="1">
    <location>
        <begin position="1"/>
        <end position="25"/>
    </location>
</feature>
<organism evidence="2 3">
    <name type="scientific">Porites evermanni</name>
    <dbReference type="NCBI Taxonomy" id="104178"/>
    <lineage>
        <taxon>Eukaryota</taxon>
        <taxon>Metazoa</taxon>
        <taxon>Cnidaria</taxon>
        <taxon>Anthozoa</taxon>
        <taxon>Hexacorallia</taxon>
        <taxon>Scleractinia</taxon>
        <taxon>Fungiina</taxon>
        <taxon>Poritidae</taxon>
        <taxon>Porites</taxon>
    </lineage>
</organism>
<name>A0ABN8SK85_9CNID</name>
<evidence type="ECO:0000313" key="3">
    <source>
        <dbReference type="Proteomes" id="UP001159427"/>
    </source>
</evidence>
<evidence type="ECO:0000256" key="1">
    <source>
        <dbReference type="SAM" id="MobiDB-lite"/>
    </source>
</evidence>
<proteinExistence type="predicted"/>
<accession>A0ABN8SK85</accession>
<reference evidence="2 3" key="1">
    <citation type="submission" date="2022-05" db="EMBL/GenBank/DDBJ databases">
        <authorList>
            <consortium name="Genoscope - CEA"/>
            <person name="William W."/>
        </authorList>
    </citation>
    <scope>NUCLEOTIDE SEQUENCE [LARGE SCALE GENOMIC DNA]</scope>
</reference>
<evidence type="ECO:0000313" key="2">
    <source>
        <dbReference type="EMBL" id="CAH3191670.1"/>
    </source>
</evidence>
<protein>
    <submittedName>
        <fullName evidence="2">Uncharacterized protein</fullName>
    </submittedName>
</protein>
<keyword evidence="3" id="KW-1185">Reference proteome</keyword>
<feature type="non-terminal residue" evidence="2">
    <location>
        <position position="1"/>
    </location>
</feature>